<protein>
    <submittedName>
        <fullName evidence="2">Uncharacterized protein</fullName>
    </submittedName>
</protein>
<dbReference type="Proteomes" id="UP001310594">
    <property type="component" value="Unassembled WGS sequence"/>
</dbReference>
<name>A0AAN8A301_9PEZI</name>
<proteinExistence type="predicted"/>
<evidence type="ECO:0000313" key="2">
    <source>
        <dbReference type="EMBL" id="KAK5699938.1"/>
    </source>
</evidence>
<feature type="region of interest" description="Disordered" evidence="1">
    <location>
        <begin position="229"/>
        <end position="263"/>
    </location>
</feature>
<organism evidence="2 3">
    <name type="scientific">Elasticomyces elasticus</name>
    <dbReference type="NCBI Taxonomy" id="574655"/>
    <lineage>
        <taxon>Eukaryota</taxon>
        <taxon>Fungi</taxon>
        <taxon>Dikarya</taxon>
        <taxon>Ascomycota</taxon>
        <taxon>Pezizomycotina</taxon>
        <taxon>Dothideomycetes</taxon>
        <taxon>Dothideomycetidae</taxon>
        <taxon>Mycosphaerellales</taxon>
        <taxon>Teratosphaeriaceae</taxon>
        <taxon>Elasticomyces</taxon>
    </lineage>
</organism>
<feature type="region of interest" description="Disordered" evidence="1">
    <location>
        <begin position="117"/>
        <end position="205"/>
    </location>
</feature>
<accession>A0AAN8A301</accession>
<dbReference type="EMBL" id="JAVRQU010000008">
    <property type="protein sequence ID" value="KAK5699938.1"/>
    <property type="molecule type" value="Genomic_DNA"/>
</dbReference>
<evidence type="ECO:0000313" key="3">
    <source>
        <dbReference type="Proteomes" id="UP001310594"/>
    </source>
</evidence>
<comment type="caution">
    <text evidence="2">The sequence shown here is derived from an EMBL/GenBank/DDBJ whole genome shotgun (WGS) entry which is preliminary data.</text>
</comment>
<dbReference type="AlphaFoldDB" id="A0AAN8A301"/>
<reference evidence="2" key="1">
    <citation type="submission" date="2023-08" db="EMBL/GenBank/DDBJ databases">
        <title>Black Yeasts Isolated from many extreme environments.</title>
        <authorList>
            <person name="Coleine C."/>
            <person name="Stajich J.E."/>
            <person name="Selbmann L."/>
        </authorList>
    </citation>
    <scope>NUCLEOTIDE SEQUENCE</scope>
    <source>
        <strain evidence="2">CCFEE 5810</strain>
    </source>
</reference>
<evidence type="ECO:0000256" key="1">
    <source>
        <dbReference type="SAM" id="MobiDB-lite"/>
    </source>
</evidence>
<gene>
    <name evidence="2" type="ORF">LTR97_006072</name>
</gene>
<sequence>MPQRNSIAMQLSSSRVTLPICSTIDLLAFFITFSSTQSRVSPHRTISDLQPIAIMDPKAPEYSPLTNASDATISDETNDIPHLSLDAADMLDAAAAIDAADILIAMANSKIDTSSPIAQRKQNKFSAPVHTAATPTPTRKSRRVHFQADIDTSSLRTGPDQYEESNTRSTPRKRVKRETEGKVTGLRLGPDQYEESNTRSMPRKHTHLAQYPAPEVEAKHKFTAPLLKPIESSTTASDPTKKPADPQRLSDVIKDKGPLKGSTNRKRKLLEARAHELKPVRERVAMMLQPYGKEVEEGGLGMWETLL</sequence>